<feature type="signal peptide" evidence="3">
    <location>
        <begin position="1"/>
        <end position="19"/>
    </location>
</feature>
<dbReference type="PANTHER" id="PTHR36854">
    <property type="entry name" value="CHROMOSOME 9, WHOLE GENOME SHOTGUN SEQUENCE"/>
    <property type="match status" value="1"/>
</dbReference>
<keyword evidence="5" id="KW-1185">Reference proteome</keyword>
<dbReference type="OrthoDB" id="2142503at2759"/>
<proteinExistence type="predicted"/>
<keyword evidence="2" id="KW-0812">Transmembrane</keyword>
<feature type="transmembrane region" description="Helical" evidence="2">
    <location>
        <begin position="117"/>
        <end position="135"/>
    </location>
</feature>
<feature type="region of interest" description="Disordered" evidence="1">
    <location>
        <begin position="199"/>
        <end position="243"/>
    </location>
</feature>
<gene>
    <name evidence="4" type="ORF">L249_2573</name>
</gene>
<keyword evidence="3" id="KW-0732">Signal</keyword>
<name>A0A367LQF0_9HYPO</name>
<evidence type="ECO:0000313" key="4">
    <source>
        <dbReference type="EMBL" id="RCI16639.1"/>
    </source>
</evidence>
<dbReference type="AlphaFoldDB" id="A0A367LQF0"/>
<evidence type="ECO:0000256" key="2">
    <source>
        <dbReference type="SAM" id="Phobius"/>
    </source>
</evidence>
<protein>
    <submittedName>
        <fullName evidence="4">Uncharacterized protein</fullName>
    </submittedName>
</protein>
<dbReference type="Proteomes" id="UP000253664">
    <property type="component" value="Unassembled WGS sequence"/>
</dbReference>
<evidence type="ECO:0000256" key="3">
    <source>
        <dbReference type="SAM" id="SignalP"/>
    </source>
</evidence>
<keyword evidence="2" id="KW-0472">Membrane</keyword>
<sequence>MMMRFSVFALAALIATVSAASGPTFCKCTCFKNSTIIPLGPASQFKTSAPSSPSFLKRSDDPSLSPPAPLDRRSASTSCSECTKAFCLSQGIDFCKEAKEENVVTLCFQRVSNKDRFIVWGFILVTLGLLGWAALKRVVEWRDGRALQRQVDYSRIEDPVLESAVAAAVAYIQSQKSTTSREWRKLSLEVREALRAARARTGRAPAPTPPVCPAAAPPVRPAPAAAPTAEPTATTSTGANPTNEIKKMADKILQEQQTTRLEIQRLAQAVEKIQKHLRDLEPRNEKNGRRDAAPVGAHGGGEKRGEEPGAQRSIVVSRKTDSDVILAGARNVARKRVCNNDEADDSADELAGGAEAAVGRMNKKQKASTVINIVIP</sequence>
<feature type="compositionally biased region" description="Pro residues" evidence="1">
    <location>
        <begin position="206"/>
        <end position="221"/>
    </location>
</feature>
<organism evidence="4 5">
    <name type="scientific">Ophiocordyceps polyrhachis-furcata BCC 54312</name>
    <dbReference type="NCBI Taxonomy" id="1330021"/>
    <lineage>
        <taxon>Eukaryota</taxon>
        <taxon>Fungi</taxon>
        <taxon>Dikarya</taxon>
        <taxon>Ascomycota</taxon>
        <taxon>Pezizomycotina</taxon>
        <taxon>Sordariomycetes</taxon>
        <taxon>Hypocreomycetidae</taxon>
        <taxon>Hypocreales</taxon>
        <taxon>Ophiocordycipitaceae</taxon>
        <taxon>Ophiocordyceps</taxon>
    </lineage>
</organism>
<accession>A0A367LQF0</accession>
<feature type="compositionally biased region" description="Low complexity" evidence="1">
    <location>
        <begin position="222"/>
        <end position="235"/>
    </location>
</feature>
<keyword evidence="2" id="KW-1133">Transmembrane helix</keyword>
<dbReference type="PANTHER" id="PTHR36854:SF1">
    <property type="entry name" value="TRANSMEMBRANE PROTEIN"/>
    <property type="match status" value="1"/>
</dbReference>
<evidence type="ECO:0000313" key="5">
    <source>
        <dbReference type="Proteomes" id="UP000253664"/>
    </source>
</evidence>
<dbReference type="EMBL" id="LKCN02000001">
    <property type="protein sequence ID" value="RCI16639.1"/>
    <property type="molecule type" value="Genomic_DNA"/>
</dbReference>
<feature type="chain" id="PRO_5016852630" evidence="3">
    <location>
        <begin position="20"/>
        <end position="376"/>
    </location>
</feature>
<reference evidence="4 5" key="1">
    <citation type="journal article" date="2015" name="BMC Genomics">
        <title>Insights from the genome of Ophiocordyceps polyrhachis-furcata to pathogenicity and host specificity in insect fungi.</title>
        <authorList>
            <person name="Wichadakul D."/>
            <person name="Kobmoo N."/>
            <person name="Ingsriswang S."/>
            <person name="Tangphatsornruang S."/>
            <person name="Chantasingh D."/>
            <person name="Luangsa-ard J.J."/>
            <person name="Eurwilaichitr L."/>
        </authorList>
    </citation>
    <scope>NUCLEOTIDE SEQUENCE [LARGE SCALE GENOMIC DNA]</scope>
    <source>
        <strain evidence="4 5">BCC 54312</strain>
    </source>
</reference>
<feature type="compositionally biased region" description="Basic and acidic residues" evidence="1">
    <location>
        <begin position="277"/>
        <end position="292"/>
    </location>
</feature>
<comment type="caution">
    <text evidence="4">The sequence shown here is derived from an EMBL/GenBank/DDBJ whole genome shotgun (WGS) entry which is preliminary data.</text>
</comment>
<feature type="region of interest" description="Disordered" evidence="1">
    <location>
        <begin position="48"/>
        <end position="75"/>
    </location>
</feature>
<evidence type="ECO:0000256" key="1">
    <source>
        <dbReference type="SAM" id="MobiDB-lite"/>
    </source>
</evidence>
<feature type="region of interest" description="Disordered" evidence="1">
    <location>
        <begin position="277"/>
        <end position="319"/>
    </location>
</feature>
<feature type="compositionally biased region" description="Basic and acidic residues" evidence="1">
    <location>
        <begin position="300"/>
        <end position="309"/>
    </location>
</feature>